<keyword evidence="3" id="KW-0274">FAD</keyword>
<sequence length="449" mass="50145">MMSILKLVKGVLYGEGEHHEKPKQTHIIIIGAGLTGLLLAQGLRKLNARLEAEGQAAPFTFSIHERDESSFYRGGGFSLTIHWALQQLYDILPEELSARIFECVGNPDAIKNGQMGSFTFLNLRTGEPALKTTIPAGWKGARMSRVRFLQLLMTDLDINYSHRLSQITFPTDDTVRAHFENGDQETGNLLIGADGANSVVRRFVYGAQNSKNTQLPIRMLNCRSEYPLEELEACLRVDPHLFHAGDPVQDGYFMFAFLDMPPPGSKNGKAGVQLTISWPYEPGYLGQEAPSDPPTELPEQLAWLKHMAKHWANPVHDLIYGMPDDSIVRVIRVQEWMPNDANRRPTDGRITTVGDAAHLMTSFRGENANHGVVDVAKLLALLAPSGNKPTNLKEVVSMYEKEMIQRSRPATVKAREACLDANHYSKITSDSPFLSRRTMLDEEERGLLK</sequence>
<evidence type="ECO:0000256" key="2">
    <source>
        <dbReference type="ARBA" id="ARBA00022630"/>
    </source>
</evidence>
<dbReference type="AlphaFoldDB" id="A0A5M3YXK6"/>
<dbReference type="PRINTS" id="PR00420">
    <property type="entry name" value="RNGMNOXGNASE"/>
</dbReference>
<evidence type="ECO:0000313" key="7">
    <source>
        <dbReference type="Proteomes" id="UP000452235"/>
    </source>
</evidence>
<keyword evidence="5 6" id="KW-0503">Monooxygenase</keyword>
<evidence type="ECO:0000256" key="5">
    <source>
        <dbReference type="ARBA" id="ARBA00023033"/>
    </source>
</evidence>
<dbReference type="EMBL" id="BLJY01000006">
    <property type="protein sequence ID" value="GFF17321.1"/>
    <property type="molecule type" value="Genomic_DNA"/>
</dbReference>
<protein>
    <submittedName>
        <fullName evidence="6">FAD-dependent monooxygenase</fullName>
    </submittedName>
</protein>
<reference evidence="6 7" key="1">
    <citation type="submission" date="2020-01" db="EMBL/GenBank/DDBJ databases">
        <title>Aspergillus terreus IFO 6365 whole genome shotgun sequence.</title>
        <authorList>
            <person name="Kanamasa S."/>
            <person name="Takahashi H."/>
        </authorList>
    </citation>
    <scope>NUCLEOTIDE SEQUENCE [LARGE SCALE GENOMIC DNA]</scope>
    <source>
        <strain evidence="6 7">IFO 6365</strain>
    </source>
</reference>
<dbReference type="PANTHER" id="PTHR47178">
    <property type="entry name" value="MONOOXYGENASE, FAD-BINDING"/>
    <property type="match status" value="1"/>
</dbReference>
<accession>A0A5M3YXK6</accession>
<dbReference type="Proteomes" id="UP000452235">
    <property type="component" value="Unassembled WGS sequence"/>
</dbReference>
<comment type="caution">
    <text evidence="6">The sequence shown here is derived from an EMBL/GenBank/DDBJ whole genome shotgun (WGS) entry which is preliminary data.</text>
</comment>
<evidence type="ECO:0000256" key="1">
    <source>
        <dbReference type="ARBA" id="ARBA00001974"/>
    </source>
</evidence>
<proteinExistence type="predicted"/>
<dbReference type="InterPro" id="IPR036188">
    <property type="entry name" value="FAD/NAD-bd_sf"/>
</dbReference>
<dbReference type="Gene3D" id="3.50.50.60">
    <property type="entry name" value="FAD/NAD(P)-binding domain"/>
    <property type="match status" value="1"/>
</dbReference>
<dbReference type="GO" id="GO:0004497">
    <property type="term" value="F:monooxygenase activity"/>
    <property type="evidence" value="ECO:0007669"/>
    <property type="project" value="UniProtKB-KW"/>
</dbReference>
<comment type="cofactor">
    <cofactor evidence="1">
        <name>FAD</name>
        <dbReference type="ChEBI" id="CHEBI:57692"/>
    </cofactor>
</comment>
<keyword evidence="4" id="KW-0560">Oxidoreductase</keyword>
<dbReference type="OrthoDB" id="47494at2759"/>
<evidence type="ECO:0000256" key="4">
    <source>
        <dbReference type="ARBA" id="ARBA00023002"/>
    </source>
</evidence>
<organism evidence="6 7">
    <name type="scientific">Aspergillus terreus</name>
    <dbReference type="NCBI Taxonomy" id="33178"/>
    <lineage>
        <taxon>Eukaryota</taxon>
        <taxon>Fungi</taxon>
        <taxon>Dikarya</taxon>
        <taxon>Ascomycota</taxon>
        <taxon>Pezizomycotina</taxon>
        <taxon>Eurotiomycetes</taxon>
        <taxon>Eurotiomycetidae</taxon>
        <taxon>Eurotiales</taxon>
        <taxon>Aspergillaceae</taxon>
        <taxon>Aspergillus</taxon>
        <taxon>Aspergillus subgen. Circumdati</taxon>
    </lineage>
</organism>
<gene>
    <name evidence="6" type="ORF">ATEIFO6365_0006066900</name>
</gene>
<keyword evidence="7" id="KW-1185">Reference proteome</keyword>
<dbReference type="VEuPathDB" id="FungiDB:ATEG_03441"/>
<dbReference type="SUPFAM" id="SSF51905">
    <property type="entry name" value="FAD/NAD(P)-binding domain"/>
    <property type="match status" value="1"/>
</dbReference>
<name>A0A5M3YXK6_ASPTE</name>
<evidence type="ECO:0000256" key="3">
    <source>
        <dbReference type="ARBA" id="ARBA00022827"/>
    </source>
</evidence>
<evidence type="ECO:0000313" key="6">
    <source>
        <dbReference type="EMBL" id="GFF17321.1"/>
    </source>
</evidence>
<keyword evidence="2" id="KW-0285">Flavoprotein</keyword>
<dbReference type="PANTHER" id="PTHR47178:SF1">
    <property type="entry name" value="FAD-BINDING DOMAIN-CONTAINING PROTEIN-RELATED"/>
    <property type="match status" value="1"/>
</dbReference>